<proteinExistence type="predicted"/>
<feature type="coiled-coil region" evidence="1">
    <location>
        <begin position="173"/>
        <end position="253"/>
    </location>
</feature>
<keyword evidence="1" id="KW-0175">Coiled coil</keyword>
<dbReference type="PANTHER" id="PTHR21666:SF270">
    <property type="entry name" value="MUREIN HYDROLASE ACTIVATOR ENVC"/>
    <property type="match status" value="1"/>
</dbReference>
<comment type="caution">
    <text evidence="3">The sequence shown here is derived from an EMBL/GenBank/DDBJ whole genome shotgun (WGS) entry which is preliminary data.</text>
</comment>
<dbReference type="AlphaFoldDB" id="A0A955RRJ6"/>
<dbReference type="InterPro" id="IPR016047">
    <property type="entry name" value="M23ase_b-sheet_dom"/>
</dbReference>
<evidence type="ECO:0000256" key="1">
    <source>
        <dbReference type="SAM" id="Coils"/>
    </source>
</evidence>
<dbReference type="Proteomes" id="UP000751518">
    <property type="component" value="Unassembled WGS sequence"/>
</dbReference>
<evidence type="ECO:0000259" key="2">
    <source>
        <dbReference type="Pfam" id="PF01551"/>
    </source>
</evidence>
<feature type="coiled-coil region" evidence="1">
    <location>
        <begin position="34"/>
        <end position="68"/>
    </location>
</feature>
<dbReference type="GO" id="GO:0004222">
    <property type="term" value="F:metalloendopeptidase activity"/>
    <property type="evidence" value="ECO:0007669"/>
    <property type="project" value="TreeGrafter"/>
</dbReference>
<dbReference type="EMBL" id="JAGQKZ010000001">
    <property type="protein sequence ID" value="MCA9391572.1"/>
    <property type="molecule type" value="Genomic_DNA"/>
</dbReference>
<dbReference type="Pfam" id="PF01551">
    <property type="entry name" value="Peptidase_M23"/>
    <property type="match status" value="1"/>
</dbReference>
<dbReference type="InterPro" id="IPR011055">
    <property type="entry name" value="Dup_hybrid_motif"/>
</dbReference>
<dbReference type="PANTHER" id="PTHR21666">
    <property type="entry name" value="PEPTIDASE-RELATED"/>
    <property type="match status" value="1"/>
</dbReference>
<organism evidence="3 4">
    <name type="scientific">candidate division WWE3 bacterium</name>
    <dbReference type="NCBI Taxonomy" id="2053526"/>
    <lineage>
        <taxon>Bacteria</taxon>
        <taxon>Katanobacteria</taxon>
    </lineage>
</organism>
<accession>A0A955RRJ6</accession>
<dbReference type="SUPFAM" id="SSF51261">
    <property type="entry name" value="Duplicated hybrid motif"/>
    <property type="match status" value="2"/>
</dbReference>
<dbReference type="Gene3D" id="6.10.250.3150">
    <property type="match status" value="1"/>
</dbReference>
<feature type="domain" description="M23ase beta-sheet core" evidence="2">
    <location>
        <begin position="262"/>
        <end position="297"/>
    </location>
</feature>
<protein>
    <submittedName>
        <fullName evidence="3">Peptidoglycan DD-metalloendopeptidase family protein</fullName>
    </submittedName>
</protein>
<reference evidence="3" key="2">
    <citation type="journal article" date="2021" name="Microbiome">
        <title>Successional dynamics and alternative stable states in a saline activated sludge microbial community over 9 years.</title>
        <authorList>
            <person name="Wang Y."/>
            <person name="Ye J."/>
            <person name="Ju F."/>
            <person name="Liu L."/>
            <person name="Boyd J.A."/>
            <person name="Deng Y."/>
            <person name="Parks D.H."/>
            <person name="Jiang X."/>
            <person name="Yin X."/>
            <person name="Woodcroft B.J."/>
            <person name="Tyson G.W."/>
            <person name="Hugenholtz P."/>
            <person name="Polz M.F."/>
            <person name="Zhang T."/>
        </authorList>
    </citation>
    <scope>NUCLEOTIDE SEQUENCE</scope>
    <source>
        <strain evidence="3">HKST-UBA03</strain>
    </source>
</reference>
<dbReference type="InterPro" id="IPR050570">
    <property type="entry name" value="Cell_wall_metabolism_enzyme"/>
</dbReference>
<dbReference type="CDD" id="cd12797">
    <property type="entry name" value="M23_peptidase"/>
    <property type="match status" value="2"/>
</dbReference>
<dbReference type="Gene3D" id="2.70.70.10">
    <property type="entry name" value="Glucose Permease (Domain IIA)"/>
    <property type="match status" value="2"/>
</dbReference>
<gene>
    <name evidence="3" type="ORF">KC614_00015</name>
</gene>
<sequence>MRRLILIITVSIVLLTGTAMRGGVGVHAQSNGQYSDQYSELQDREAKKAELEAKLSQLQGQEHTLANQIAYLENQTYLTQLEQANTRSSIEETQGLLEGVNIDIDSLSDKLGNLDGSINDLYEVLASRIRTSYQLEKAGAGFLLDGENMQSLILQTAYLHSLQEEDKRLLGKMNDTRDVYQIQKDELEQLKTEKEELKAQLESQNQQLEQQKTDLANQQNSKAWLLYVTQSEESKYQQLIAQMEEEIRAIRAALTSLGTVIGEVHQGDVIGHLGNTGCSTGPHVHFGYYVNGVAVNPLSKLNSGAFIWPVLNPNVTQYYGENYAWYMQNFGMPGHNGIDMTDASVGYGAPVLAVADGIAYRVSDSSACWLTGTVGQGVRIDHPDGTKTIYWHLQ</sequence>
<evidence type="ECO:0000313" key="4">
    <source>
        <dbReference type="Proteomes" id="UP000751518"/>
    </source>
</evidence>
<reference evidence="3" key="1">
    <citation type="submission" date="2020-04" db="EMBL/GenBank/DDBJ databases">
        <authorList>
            <person name="Zhang T."/>
        </authorList>
    </citation>
    <scope>NUCLEOTIDE SEQUENCE</scope>
    <source>
        <strain evidence="3">HKST-UBA03</strain>
    </source>
</reference>
<name>A0A955RRJ6_UNCKA</name>
<evidence type="ECO:0000313" key="3">
    <source>
        <dbReference type="EMBL" id="MCA9391572.1"/>
    </source>
</evidence>